<reference evidence="10" key="2">
    <citation type="submission" date="2025-08" db="UniProtKB">
        <authorList>
            <consortium name="Ensembl"/>
        </authorList>
    </citation>
    <scope>IDENTIFICATION</scope>
</reference>
<keyword evidence="6 9" id="KW-0949">S-adenosyl-L-methionine</keyword>
<evidence type="ECO:0000256" key="4">
    <source>
        <dbReference type="ARBA" id="ARBA00022603"/>
    </source>
</evidence>
<comment type="subcellular location">
    <subcellularLocation>
        <location evidence="1 9">Cytoplasm</location>
    </subcellularLocation>
</comment>
<keyword evidence="7 9" id="KW-0819">tRNA processing</keyword>
<dbReference type="Pfam" id="PF07757">
    <property type="entry name" value="AdoMet_MTase"/>
    <property type="match status" value="1"/>
</dbReference>
<evidence type="ECO:0000256" key="2">
    <source>
        <dbReference type="ARBA" id="ARBA00009056"/>
    </source>
</evidence>
<reference evidence="10" key="3">
    <citation type="submission" date="2025-09" db="UniProtKB">
        <authorList>
            <consortium name="Ensembl"/>
        </authorList>
    </citation>
    <scope>IDENTIFICATION</scope>
</reference>
<dbReference type="EC" id="2.1.1.211" evidence="9"/>
<keyword evidence="11" id="KW-1185">Reference proteome</keyword>
<evidence type="ECO:0000256" key="5">
    <source>
        <dbReference type="ARBA" id="ARBA00022679"/>
    </source>
</evidence>
<keyword evidence="3 9" id="KW-0963">Cytoplasm</keyword>
<accession>G1NJP2</accession>
<dbReference type="GO" id="GO:0141101">
    <property type="term" value="F:tRNA(Ser) (uridine(44)-2'-O-)-methyltransferase activity"/>
    <property type="evidence" value="ECO:0007669"/>
    <property type="project" value="UniProtKB-EC"/>
</dbReference>
<name>G1NJP2_MELGA</name>
<reference evidence="10 11" key="1">
    <citation type="journal article" date="2010" name="PLoS Biol.">
        <title>Multi-platform next-generation sequencing of the domestic turkey (Meleagris gallopavo): genome assembly and analysis.</title>
        <authorList>
            <person name="Dalloul R.A."/>
            <person name="Long J.A."/>
            <person name="Zimin A.V."/>
            <person name="Aslam L."/>
            <person name="Beal K."/>
            <person name="Blomberg L.A."/>
            <person name="Bouffard P."/>
            <person name="Burt D.W."/>
            <person name="Crasta O."/>
            <person name="Crooijmans R.P."/>
            <person name="Cooper K."/>
            <person name="Coulombe R.A."/>
            <person name="De S."/>
            <person name="Delany M.E."/>
            <person name="Dodgson J.B."/>
            <person name="Dong J.J."/>
            <person name="Evans C."/>
            <person name="Frederickson K.M."/>
            <person name="Flicek P."/>
            <person name="Florea L."/>
            <person name="Folkerts O."/>
            <person name="Groenen M.A."/>
            <person name="Harkins T.T."/>
            <person name="Herrero J."/>
            <person name="Hoffmann S."/>
            <person name="Megens H.J."/>
            <person name="Jiang A."/>
            <person name="de Jong P."/>
            <person name="Kaiser P."/>
            <person name="Kim H."/>
            <person name="Kim K.W."/>
            <person name="Kim S."/>
            <person name="Langenberger D."/>
            <person name="Lee M.K."/>
            <person name="Lee T."/>
            <person name="Mane S."/>
            <person name="Marcais G."/>
            <person name="Marz M."/>
            <person name="McElroy A.P."/>
            <person name="Modise T."/>
            <person name="Nefedov M."/>
            <person name="Notredame C."/>
            <person name="Paton I.R."/>
            <person name="Payne W.S."/>
            <person name="Pertea G."/>
            <person name="Prickett D."/>
            <person name="Puiu D."/>
            <person name="Qioa D."/>
            <person name="Raineri E."/>
            <person name="Ruffier M."/>
            <person name="Salzberg S.L."/>
            <person name="Schatz M.C."/>
            <person name="Scheuring C."/>
            <person name="Schmidt C.J."/>
            <person name="Schroeder S."/>
            <person name="Searle S.M."/>
            <person name="Smith E.J."/>
            <person name="Smith J."/>
            <person name="Sonstegard T.S."/>
            <person name="Stadler P.F."/>
            <person name="Tafer H."/>
            <person name="Tu Z.J."/>
            <person name="Van Tassell C.P."/>
            <person name="Vilella A.J."/>
            <person name="Williams K.P."/>
            <person name="Yorke J.A."/>
            <person name="Zhang L."/>
            <person name="Zhang H.B."/>
            <person name="Zhang X."/>
            <person name="Zhang Y."/>
            <person name="Reed K.M."/>
        </authorList>
    </citation>
    <scope>NUCLEOTIDE SEQUENCE [LARGE SCALE GENOMIC DNA]</scope>
</reference>
<evidence type="ECO:0000256" key="1">
    <source>
        <dbReference type="ARBA" id="ARBA00004496"/>
    </source>
</evidence>
<dbReference type="GO" id="GO:0030488">
    <property type="term" value="P:tRNA methylation"/>
    <property type="evidence" value="ECO:0007669"/>
    <property type="project" value="UniProtKB-UniRule"/>
</dbReference>
<gene>
    <name evidence="10" type="primary">LOC104910872</name>
</gene>
<sequence length="310" mass="35005">MVVLGTAAVRGGGAALPRGFWAAVRVWLEKPQVANRRLCGAAIEAEGAVLLGEDGDTSPHLELQIYCVVGESINIARKCYIFCAEQGSLYHGITYRCLHIFSDVCNGTVTFLPLEENSEGKYQIKKCNIYQIQFAHIRDEEWSVSIIAPSSKDWFSDGIIYPKLSWLGDVLLSKLAKWSVEQKCSEFRSTLSLIPVAKYSKVYQDLKEKYKEIVKVWPEVTDPEKFVYEDVAIATYLLVLWEEERKEKGLAKKQSFVDLGCGNGLLVHILNSEGVNRVLFTIMEKYNSIFLFCFSLIWHASSQNSVNSCY</sequence>
<evidence type="ECO:0000256" key="8">
    <source>
        <dbReference type="ARBA" id="ARBA00047957"/>
    </source>
</evidence>
<dbReference type="Ensembl" id="ENSMGAT00000014487.2">
    <property type="protein sequence ID" value="ENSMGAP00000013576.2"/>
    <property type="gene ID" value="ENSMGAG00000012878.2"/>
</dbReference>
<dbReference type="InParanoid" id="G1NJP2"/>
<keyword evidence="4 9" id="KW-0489">Methyltransferase</keyword>
<evidence type="ECO:0000256" key="7">
    <source>
        <dbReference type="ARBA" id="ARBA00022694"/>
    </source>
</evidence>
<dbReference type="PANTHER" id="PTHR21210">
    <property type="entry name" value="TRNA (URACIL-O(2)-)-METHYLTRANSFERASE-RELATED"/>
    <property type="match status" value="1"/>
</dbReference>
<comment type="catalytic activity">
    <reaction evidence="8 9">
        <text>uridine(44) in tRNA(Ser) + S-adenosyl-L-methionine = 2'-O-methyluridine(44) in tRNA(Ser) + S-adenosyl-L-homocysteine + H(+)</text>
        <dbReference type="Rhea" id="RHEA:43100"/>
        <dbReference type="Rhea" id="RHEA-COMP:10339"/>
        <dbReference type="Rhea" id="RHEA-COMP:10340"/>
        <dbReference type="ChEBI" id="CHEBI:15378"/>
        <dbReference type="ChEBI" id="CHEBI:57856"/>
        <dbReference type="ChEBI" id="CHEBI:59789"/>
        <dbReference type="ChEBI" id="CHEBI:65315"/>
        <dbReference type="ChEBI" id="CHEBI:74478"/>
        <dbReference type="EC" id="2.1.1.211"/>
    </reaction>
</comment>
<comment type="function">
    <text evidence="9">Adenosyl-L-methionine (AdoMet)-dependent tRNA (uracil-O(2)-)-methyltransferase.</text>
</comment>
<dbReference type="PANTHER" id="PTHR21210:SF0">
    <property type="entry name" value="TRNA (URACIL-O(2)-)-METHYLTRANSFERASE-RELATED"/>
    <property type="match status" value="1"/>
</dbReference>
<dbReference type="GO" id="GO:0005737">
    <property type="term" value="C:cytoplasm"/>
    <property type="evidence" value="ECO:0007669"/>
    <property type="project" value="UniProtKB-SubCell"/>
</dbReference>
<evidence type="ECO:0000256" key="9">
    <source>
        <dbReference type="RuleBase" id="RU368004"/>
    </source>
</evidence>
<dbReference type="Bgee" id="ENSMGAG00000012878">
    <property type="expression patterns" value="Expressed in breast and 16 other cell types or tissues"/>
</dbReference>
<evidence type="ECO:0000256" key="3">
    <source>
        <dbReference type="ARBA" id="ARBA00022490"/>
    </source>
</evidence>
<protein>
    <recommendedName>
        <fullName evidence="9">tRNA (uracil-O(2)-)-methyltransferase</fullName>
        <ecNumber evidence="9">2.1.1.211</ecNumber>
    </recommendedName>
</protein>
<organism evidence="10 11">
    <name type="scientific">Meleagris gallopavo</name>
    <name type="common">Wild turkey</name>
    <dbReference type="NCBI Taxonomy" id="9103"/>
    <lineage>
        <taxon>Eukaryota</taxon>
        <taxon>Metazoa</taxon>
        <taxon>Chordata</taxon>
        <taxon>Craniata</taxon>
        <taxon>Vertebrata</taxon>
        <taxon>Euteleostomi</taxon>
        <taxon>Archelosauria</taxon>
        <taxon>Archosauria</taxon>
        <taxon>Dinosauria</taxon>
        <taxon>Saurischia</taxon>
        <taxon>Theropoda</taxon>
        <taxon>Coelurosauria</taxon>
        <taxon>Aves</taxon>
        <taxon>Neognathae</taxon>
        <taxon>Galloanserae</taxon>
        <taxon>Galliformes</taxon>
        <taxon>Phasianidae</taxon>
        <taxon>Meleagridinae</taxon>
        <taxon>Meleagris</taxon>
    </lineage>
</organism>
<evidence type="ECO:0000313" key="10">
    <source>
        <dbReference type="Ensembl" id="ENSMGAP00000013576.2"/>
    </source>
</evidence>
<evidence type="ECO:0000256" key="6">
    <source>
        <dbReference type="ARBA" id="ARBA00022691"/>
    </source>
</evidence>
<dbReference type="HOGENOM" id="CLU_070343_0_0_1"/>
<proteinExistence type="inferred from homology"/>
<dbReference type="Proteomes" id="UP000001645">
    <property type="component" value="Chromosome 4"/>
</dbReference>
<dbReference type="AlphaFoldDB" id="G1NJP2"/>
<dbReference type="GeneTree" id="ENSGT00390000000645"/>
<keyword evidence="5 9" id="KW-0808">Transferase</keyword>
<dbReference type="InterPro" id="IPR011671">
    <property type="entry name" value="tRNA_uracil_MeTrfase"/>
</dbReference>
<comment type="similarity">
    <text evidence="2 9">Belongs to the TRM44 family.</text>
</comment>
<evidence type="ECO:0000313" key="11">
    <source>
        <dbReference type="Proteomes" id="UP000001645"/>
    </source>
</evidence>